<accession>A0A939BRU3</accession>
<evidence type="ECO:0000256" key="1">
    <source>
        <dbReference type="SAM" id="SignalP"/>
    </source>
</evidence>
<keyword evidence="1" id="KW-0732">Signal</keyword>
<comment type="caution">
    <text evidence="2">The sequence shown here is derived from an EMBL/GenBank/DDBJ whole genome shotgun (WGS) entry which is preliminary data.</text>
</comment>
<feature type="signal peptide" evidence="1">
    <location>
        <begin position="1"/>
        <end position="28"/>
    </location>
</feature>
<proteinExistence type="predicted"/>
<feature type="chain" id="PRO_5037579855" description="S-layer protein" evidence="1">
    <location>
        <begin position="29"/>
        <end position="368"/>
    </location>
</feature>
<reference evidence="2" key="1">
    <citation type="submission" date="2021-01" db="EMBL/GenBank/DDBJ databases">
        <title>Genomic Encyclopedia of Type Strains, Phase IV (KMG-IV): sequencing the most valuable type-strain genomes for metagenomic binning, comparative biology and taxonomic classification.</title>
        <authorList>
            <person name="Goeker M."/>
        </authorList>
    </citation>
    <scope>NUCLEOTIDE SEQUENCE</scope>
    <source>
        <strain evidence="2">DSM 25523</strain>
    </source>
</reference>
<dbReference type="AlphaFoldDB" id="A0A939BRU3"/>
<dbReference type="RefSeq" id="WP_204517520.1">
    <property type="nucleotide sequence ID" value="NZ_BAABIN010000033.1"/>
</dbReference>
<evidence type="ECO:0000313" key="2">
    <source>
        <dbReference type="EMBL" id="MBM7589803.1"/>
    </source>
</evidence>
<protein>
    <recommendedName>
        <fullName evidence="4">S-layer protein</fullName>
    </recommendedName>
</protein>
<dbReference type="Proteomes" id="UP000717624">
    <property type="component" value="Unassembled WGS sequence"/>
</dbReference>
<gene>
    <name evidence="2" type="ORF">JOD01_001403</name>
</gene>
<dbReference type="EMBL" id="JAFBEB010000003">
    <property type="protein sequence ID" value="MBM7589803.1"/>
    <property type="molecule type" value="Genomic_DNA"/>
</dbReference>
<evidence type="ECO:0008006" key="4">
    <source>
        <dbReference type="Google" id="ProtNLM"/>
    </source>
</evidence>
<sequence length="368" mass="42387">MRKQRNKVWMIVLLVLTLLTSLSKGVQAAKLPNENWAKEYIEFLFRTDIVSDPTWLYQPDRLITKEEGLALVGRLLKVVYGPLSEGAYTNRTDYRAVYKQEIDQLAGQIDMLVNIEQKKTSKLQPGEKMLYYLHLSAMGQPMKQPLRYNSDWWLSAAHLQQSMTREELSMVLSHVLAPQIDRAANRSTGIEQLYDDLYNWKGNNLYRDTVTLFPSVLKSYKIFQADADFQPKQAVTRGQYAVVLKRLYDLLTGEHQRIAGGVAEQADQINVLLSAASYAYQRGDRQQLTKFFSDKAISQLEKIRPMPFHQYYGELTVGETSASEISLSGFYRSSQMGNYQIDYRLVKPAEQAKAPYGWIIDSFNYIQR</sequence>
<organism evidence="2 3">
    <name type="scientific">Brevibacillus fulvus</name>
    <dbReference type="NCBI Taxonomy" id="1125967"/>
    <lineage>
        <taxon>Bacteria</taxon>
        <taxon>Bacillati</taxon>
        <taxon>Bacillota</taxon>
        <taxon>Bacilli</taxon>
        <taxon>Bacillales</taxon>
        <taxon>Paenibacillaceae</taxon>
        <taxon>Brevibacillus</taxon>
    </lineage>
</organism>
<evidence type="ECO:0000313" key="3">
    <source>
        <dbReference type="Proteomes" id="UP000717624"/>
    </source>
</evidence>
<name>A0A939BRU3_9BACL</name>
<keyword evidence="3" id="KW-1185">Reference proteome</keyword>